<dbReference type="EnsemblMetazoa" id="CLYHEMT011461.1">
    <property type="protein sequence ID" value="CLYHEMP011461.1"/>
    <property type="gene ID" value="CLYHEMG011461"/>
</dbReference>
<keyword evidence="2" id="KW-1185">Reference proteome</keyword>
<dbReference type="Gene3D" id="1.20.1050.10">
    <property type="match status" value="1"/>
</dbReference>
<sequence length="243" mass="27841">DNFRQPCLFISSQGKPHCRSKRNPCYSFWFITLKIEVTMAKVFVKQGEISSSVTWLYKIITNNPIEVIKVDQTASNDNPLKIFPYLIDGEAQIWGDFTVISHLAEKTGNKNSLCGDTSEEKSQINSLLFWLAGSFSRSALRDYVFPKKDGANICKLDLDSDNALLIEHGFKSTSSHLDNLEKSYFNVDNKKSLTSKQSIADYYLALILLELEKNQFKLDNWKNTNTWFKGFKPEVEKLLNQMV</sequence>
<dbReference type="Proteomes" id="UP000594262">
    <property type="component" value="Unplaced"/>
</dbReference>
<reference evidence="1" key="1">
    <citation type="submission" date="2021-01" db="UniProtKB">
        <authorList>
            <consortium name="EnsemblMetazoa"/>
        </authorList>
    </citation>
    <scope>IDENTIFICATION</scope>
</reference>
<dbReference type="AlphaFoldDB" id="A0A7M5WMH0"/>
<proteinExistence type="predicted"/>
<dbReference type="OrthoDB" id="4951845at2759"/>
<evidence type="ECO:0008006" key="3">
    <source>
        <dbReference type="Google" id="ProtNLM"/>
    </source>
</evidence>
<accession>A0A7M5WMH0</accession>
<protein>
    <recommendedName>
        <fullName evidence="3">GST N-terminal domain-containing protein</fullName>
    </recommendedName>
</protein>
<evidence type="ECO:0000313" key="2">
    <source>
        <dbReference type="Proteomes" id="UP000594262"/>
    </source>
</evidence>
<dbReference type="Gene3D" id="3.40.30.10">
    <property type="entry name" value="Glutaredoxin"/>
    <property type="match status" value="1"/>
</dbReference>
<organism evidence="1 2">
    <name type="scientific">Clytia hemisphaerica</name>
    <dbReference type="NCBI Taxonomy" id="252671"/>
    <lineage>
        <taxon>Eukaryota</taxon>
        <taxon>Metazoa</taxon>
        <taxon>Cnidaria</taxon>
        <taxon>Hydrozoa</taxon>
        <taxon>Hydroidolina</taxon>
        <taxon>Leptothecata</taxon>
        <taxon>Obeliida</taxon>
        <taxon>Clytiidae</taxon>
        <taxon>Clytia</taxon>
    </lineage>
</organism>
<dbReference type="SUPFAM" id="SSF47616">
    <property type="entry name" value="GST C-terminal domain-like"/>
    <property type="match status" value="1"/>
</dbReference>
<evidence type="ECO:0000313" key="1">
    <source>
        <dbReference type="EnsemblMetazoa" id="CLYHEMP011461.1"/>
    </source>
</evidence>
<dbReference type="InterPro" id="IPR036282">
    <property type="entry name" value="Glutathione-S-Trfase_C_sf"/>
</dbReference>
<name>A0A7M5WMH0_9CNID</name>